<evidence type="ECO:0000259" key="9">
    <source>
        <dbReference type="SMART" id="SM00977"/>
    </source>
</evidence>
<dbReference type="PANTHER" id="PTHR43033">
    <property type="entry name" value="TRNA(ILE)-LYSIDINE SYNTHASE-RELATED"/>
    <property type="match status" value="1"/>
</dbReference>
<dbReference type="InterPro" id="IPR012795">
    <property type="entry name" value="tRNA_Ile_lys_synt_N"/>
</dbReference>
<dbReference type="Gene3D" id="3.40.50.620">
    <property type="entry name" value="HUPs"/>
    <property type="match status" value="1"/>
</dbReference>
<comment type="caution">
    <text evidence="10">The sequence shown here is derived from an EMBL/GenBank/DDBJ whole genome shotgun (WGS) entry which is preliminary data.</text>
</comment>
<dbReference type="EC" id="6.3.4.19" evidence="8"/>
<dbReference type="NCBIfam" id="TIGR02433">
    <property type="entry name" value="lysidine_TilS_C"/>
    <property type="match status" value="1"/>
</dbReference>
<keyword evidence="5 8" id="KW-0547">Nucleotide-binding</keyword>
<keyword evidence="4 8" id="KW-0819">tRNA processing</keyword>
<dbReference type="CDD" id="cd01992">
    <property type="entry name" value="TilS_N"/>
    <property type="match status" value="1"/>
</dbReference>
<evidence type="ECO:0000256" key="3">
    <source>
        <dbReference type="ARBA" id="ARBA00022598"/>
    </source>
</evidence>
<evidence type="ECO:0000256" key="1">
    <source>
        <dbReference type="ARBA" id="ARBA00004496"/>
    </source>
</evidence>
<evidence type="ECO:0000256" key="8">
    <source>
        <dbReference type="HAMAP-Rule" id="MF_01161"/>
    </source>
</evidence>
<proteinExistence type="inferred from homology"/>
<dbReference type="GO" id="GO:0032267">
    <property type="term" value="F:tRNA(Ile)-lysidine synthase activity"/>
    <property type="evidence" value="ECO:0007669"/>
    <property type="project" value="UniProtKB-EC"/>
</dbReference>
<evidence type="ECO:0000313" key="10">
    <source>
        <dbReference type="EMBL" id="MCT4700885.1"/>
    </source>
</evidence>
<name>A0A9X2W522_9ENTR</name>
<comment type="domain">
    <text evidence="8">The N-terminal region contains the highly conserved SGGXDS motif, predicted to be a P-loop motif involved in ATP binding.</text>
</comment>
<sequence>MDLHPLLSLLHPHRNLLVAFSGGLDSTVLLHQLVTLRETIAPELQLRAMHVHHGISPNADEWVKHCERLCARWNVSLQVAYVHLTDDGKGIEAQARAARYQALAQELRPCEILLTAQHLDDQCETFLLALKRGSGPAGLAAMPASLDFSGTTLLRPLLGQSRERLEEWAKLHQLNWIEDESNQDDAYDRNFLRLRVVPVLQQRWPHFARSVARSAELCGEQEALLDELLAEQLAALMLEDGALRIAPLASLSETRRAALLRRWFAFHKAAMPSRAALQRVWDEVASSREDANPRLKFGDHEVRRFQGALYRVPSVSEQGDSVLHWAAPYAPLSLPAGLGTLKLTADGQAVRAPRHDEPVTIRFKAGGNHHIVGRDRGRSLKKIWQELQIPSWQRNITPLIFYGEQLITAPGIFVTREGQATDQSCWHIDWQKENEQ</sequence>
<dbReference type="EMBL" id="JALHAP010000070">
    <property type="protein sequence ID" value="MCT4700885.1"/>
    <property type="molecule type" value="Genomic_DNA"/>
</dbReference>
<comment type="catalytic activity">
    <reaction evidence="7 8">
        <text>cytidine(34) in tRNA(Ile2) + L-lysine + ATP = lysidine(34) in tRNA(Ile2) + AMP + diphosphate + H(+)</text>
        <dbReference type="Rhea" id="RHEA:43744"/>
        <dbReference type="Rhea" id="RHEA-COMP:10625"/>
        <dbReference type="Rhea" id="RHEA-COMP:10670"/>
        <dbReference type="ChEBI" id="CHEBI:15378"/>
        <dbReference type="ChEBI" id="CHEBI:30616"/>
        <dbReference type="ChEBI" id="CHEBI:32551"/>
        <dbReference type="ChEBI" id="CHEBI:33019"/>
        <dbReference type="ChEBI" id="CHEBI:82748"/>
        <dbReference type="ChEBI" id="CHEBI:83665"/>
        <dbReference type="ChEBI" id="CHEBI:456215"/>
        <dbReference type="EC" id="6.3.4.19"/>
    </reaction>
</comment>
<dbReference type="GO" id="GO:0005524">
    <property type="term" value="F:ATP binding"/>
    <property type="evidence" value="ECO:0007669"/>
    <property type="project" value="UniProtKB-UniRule"/>
</dbReference>
<dbReference type="PANTHER" id="PTHR43033:SF1">
    <property type="entry name" value="TRNA(ILE)-LYSIDINE SYNTHASE-RELATED"/>
    <property type="match status" value="1"/>
</dbReference>
<evidence type="ECO:0000256" key="5">
    <source>
        <dbReference type="ARBA" id="ARBA00022741"/>
    </source>
</evidence>
<dbReference type="InterPro" id="IPR011063">
    <property type="entry name" value="TilS/TtcA_N"/>
</dbReference>
<keyword evidence="6 8" id="KW-0067">ATP-binding</keyword>
<comment type="function">
    <text evidence="8">Ligates lysine onto the cytidine present at position 34 of the AUA codon-specific tRNA(Ile) that contains the anticodon CAU, in an ATP-dependent manner. Cytidine is converted to lysidine, thus changing the amino acid specificity of the tRNA from methionine to isoleucine.</text>
</comment>
<dbReference type="InterPro" id="IPR012094">
    <property type="entry name" value="tRNA_Ile_lys_synt"/>
</dbReference>
<dbReference type="Pfam" id="PF11734">
    <property type="entry name" value="TilS_C"/>
    <property type="match status" value="1"/>
</dbReference>
<feature type="domain" description="Lysidine-tRNA(Ile) synthetase C-terminal" evidence="9">
    <location>
        <begin position="359"/>
        <end position="430"/>
    </location>
</feature>
<dbReference type="Pfam" id="PF09179">
    <property type="entry name" value="TilS"/>
    <property type="match status" value="1"/>
</dbReference>
<dbReference type="InterPro" id="IPR015262">
    <property type="entry name" value="tRNA_Ile_lys_synt_subst-bd"/>
</dbReference>
<dbReference type="SUPFAM" id="SSF56037">
    <property type="entry name" value="PheT/TilS domain"/>
    <property type="match status" value="1"/>
</dbReference>
<dbReference type="AlphaFoldDB" id="A0A9X2W522"/>
<protein>
    <recommendedName>
        <fullName evidence="8">tRNA(Ile)-lysidine synthase</fullName>
        <ecNumber evidence="8">6.3.4.19</ecNumber>
    </recommendedName>
    <alternativeName>
        <fullName evidence="8">tRNA(Ile)-2-lysyl-cytidine synthase</fullName>
    </alternativeName>
    <alternativeName>
        <fullName evidence="8">tRNA(Ile)-lysidine synthetase</fullName>
    </alternativeName>
</protein>
<comment type="subcellular location">
    <subcellularLocation>
        <location evidence="1 8">Cytoplasm</location>
    </subcellularLocation>
</comment>
<dbReference type="SUPFAM" id="SSF82829">
    <property type="entry name" value="MesJ substrate recognition domain-like"/>
    <property type="match status" value="1"/>
</dbReference>
<dbReference type="InterPro" id="IPR014729">
    <property type="entry name" value="Rossmann-like_a/b/a_fold"/>
</dbReference>
<keyword evidence="2 8" id="KW-0963">Cytoplasm</keyword>
<dbReference type="Pfam" id="PF01171">
    <property type="entry name" value="ATP_bind_3"/>
    <property type="match status" value="1"/>
</dbReference>
<evidence type="ECO:0000256" key="4">
    <source>
        <dbReference type="ARBA" id="ARBA00022694"/>
    </source>
</evidence>
<evidence type="ECO:0000256" key="7">
    <source>
        <dbReference type="ARBA" id="ARBA00048539"/>
    </source>
</evidence>
<dbReference type="Gene3D" id="1.20.59.20">
    <property type="match status" value="1"/>
</dbReference>
<dbReference type="RefSeq" id="WP_271121945.1">
    <property type="nucleotide sequence ID" value="NZ_JALHAN010000058.1"/>
</dbReference>
<evidence type="ECO:0000256" key="2">
    <source>
        <dbReference type="ARBA" id="ARBA00022490"/>
    </source>
</evidence>
<dbReference type="GO" id="GO:0006400">
    <property type="term" value="P:tRNA modification"/>
    <property type="evidence" value="ECO:0007669"/>
    <property type="project" value="UniProtKB-UniRule"/>
</dbReference>
<keyword evidence="3 8" id="KW-0436">Ligase</keyword>
<dbReference type="InterPro" id="IPR012796">
    <property type="entry name" value="Lysidine-tRNA-synth_C"/>
</dbReference>
<dbReference type="SMART" id="SM00977">
    <property type="entry name" value="TilS_C"/>
    <property type="match status" value="1"/>
</dbReference>
<accession>A0A9X2W522</accession>
<evidence type="ECO:0000256" key="6">
    <source>
        <dbReference type="ARBA" id="ARBA00022840"/>
    </source>
</evidence>
<dbReference type="NCBIfam" id="TIGR02432">
    <property type="entry name" value="lysidine_TilS_N"/>
    <property type="match status" value="1"/>
</dbReference>
<dbReference type="HAMAP" id="MF_01161">
    <property type="entry name" value="tRNA_Ile_lys_synt"/>
    <property type="match status" value="1"/>
</dbReference>
<gene>
    <name evidence="8 10" type="primary">tilS</name>
    <name evidence="10" type="ORF">MUA00_03550</name>
</gene>
<dbReference type="Proteomes" id="UP001150641">
    <property type="component" value="Unassembled WGS sequence"/>
</dbReference>
<evidence type="ECO:0000313" key="11">
    <source>
        <dbReference type="Proteomes" id="UP001150641"/>
    </source>
</evidence>
<feature type="binding site" evidence="8">
    <location>
        <begin position="21"/>
        <end position="26"/>
    </location>
    <ligand>
        <name>ATP</name>
        <dbReference type="ChEBI" id="CHEBI:30616"/>
    </ligand>
</feature>
<dbReference type="NCBIfam" id="NF007942">
    <property type="entry name" value="PRK10660.1"/>
    <property type="match status" value="1"/>
</dbReference>
<dbReference type="SUPFAM" id="SSF52402">
    <property type="entry name" value="Adenine nucleotide alpha hydrolases-like"/>
    <property type="match status" value="1"/>
</dbReference>
<dbReference type="GO" id="GO:0005737">
    <property type="term" value="C:cytoplasm"/>
    <property type="evidence" value="ECO:0007669"/>
    <property type="project" value="UniProtKB-SubCell"/>
</dbReference>
<keyword evidence="11" id="KW-1185">Reference proteome</keyword>
<organism evidence="10 11">
    <name type="scientific">Dryocola boscaweniae</name>
    <dbReference type="NCBI Taxonomy" id="2925397"/>
    <lineage>
        <taxon>Bacteria</taxon>
        <taxon>Pseudomonadati</taxon>
        <taxon>Pseudomonadota</taxon>
        <taxon>Gammaproteobacteria</taxon>
        <taxon>Enterobacterales</taxon>
        <taxon>Enterobacteriaceae</taxon>
        <taxon>Dryocola</taxon>
    </lineage>
</organism>
<reference evidence="10" key="1">
    <citation type="submission" date="2022-03" db="EMBL/GenBank/DDBJ databases">
        <title>Proposal of a novel genus Dryocolo and two novel species.</title>
        <authorList>
            <person name="Maddock D.W."/>
            <person name="Brady C.L."/>
            <person name="Denman S."/>
            <person name="Arnold D."/>
        </authorList>
    </citation>
    <scope>NUCLEOTIDE SEQUENCE</scope>
    <source>
        <strain evidence="10">H6W4</strain>
    </source>
</reference>
<comment type="similarity">
    <text evidence="8">Belongs to the tRNA(Ile)-lysidine synthase family.</text>
</comment>